<feature type="transmembrane region" description="Helical" evidence="1">
    <location>
        <begin position="44"/>
        <end position="66"/>
    </location>
</feature>
<evidence type="ECO:0000313" key="2">
    <source>
        <dbReference type="EMBL" id="WGH75851.1"/>
    </source>
</evidence>
<sequence length="81" mass="9165">MNKPITFETGVKKLVILLGLLIASPIILSLAFKAIRIFKEAPKIYIAYGLLVIGIILLLFTVYFGFKTFKTLLDFLFKNNL</sequence>
<dbReference type="RefSeq" id="WP_279651724.1">
    <property type="nucleotide sequence ID" value="NZ_CP122539.1"/>
</dbReference>
<name>A0ABY8L331_9FLAO</name>
<feature type="transmembrane region" description="Helical" evidence="1">
    <location>
        <begin position="14"/>
        <end position="32"/>
    </location>
</feature>
<organism evidence="2 3">
    <name type="scientific">Tenacibaculum tangerinum</name>
    <dbReference type="NCBI Taxonomy" id="3038772"/>
    <lineage>
        <taxon>Bacteria</taxon>
        <taxon>Pseudomonadati</taxon>
        <taxon>Bacteroidota</taxon>
        <taxon>Flavobacteriia</taxon>
        <taxon>Flavobacteriales</taxon>
        <taxon>Flavobacteriaceae</taxon>
        <taxon>Tenacibaculum</taxon>
    </lineage>
</organism>
<keyword evidence="1" id="KW-0812">Transmembrane</keyword>
<reference evidence="2 3" key="1">
    <citation type="submission" date="2023-04" db="EMBL/GenBank/DDBJ databases">
        <title>Tenacibaculum tangerinum sp. nov., isolated from sea tidal flat of South Korea.</title>
        <authorList>
            <person name="Lee S.H."/>
            <person name="Kim J.-J."/>
        </authorList>
    </citation>
    <scope>NUCLEOTIDE SEQUENCE [LARGE SCALE GENOMIC DNA]</scope>
    <source>
        <strain evidence="2 3">GRR-S3-23</strain>
    </source>
</reference>
<keyword evidence="1" id="KW-0472">Membrane</keyword>
<evidence type="ECO:0000313" key="3">
    <source>
        <dbReference type="Proteomes" id="UP001232001"/>
    </source>
</evidence>
<evidence type="ECO:0000256" key="1">
    <source>
        <dbReference type="SAM" id="Phobius"/>
    </source>
</evidence>
<accession>A0ABY8L331</accession>
<dbReference type="EMBL" id="CP122539">
    <property type="protein sequence ID" value="WGH75851.1"/>
    <property type="molecule type" value="Genomic_DNA"/>
</dbReference>
<dbReference type="Pfam" id="PF19589">
    <property type="entry name" value="DUF6095"/>
    <property type="match status" value="1"/>
</dbReference>
<keyword evidence="1" id="KW-1133">Transmembrane helix</keyword>
<protein>
    <submittedName>
        <fullName evidence="2">DUF6095 family protein</fullName>
    </submittedName>
</protein>
<dbReference type="InterPro" id="IPR046077">
    <property type="entry name" value="DUF6095"/>
</dbReference>
<dbReference type="Proteomes" id="UP001232001">
    <property type="component" value="Chromosome"/>
</dbReference>
<proteinExistence type="predicted"/>
<keyword evidence="3" id="KW-1185">Reference proteome</keyword>
<gene>
    <name evidence="2" type="ORF">P8625_01420</name>
</gene>